<dbReference type="InterPro" id="IPR015927">
    <property type="entry name" value="Peptidase_S24_S26A/B/C"/>
</dbReference>
<dbReference type="Pfam" id="PF01381">
    <property type="entry name" value="HTH_3"/>
    <property type="match status" value="1"/>
</dbReference>
<dbReference type="CDD" id="cd00093">
    <property type="entry name" value="HTH_XRE"/>
    <property type="match status" value="1"/>
</dbReference>
<keyword evidence="3" id="KW-1185">Reference proteome</keyword>
<dbReference type="EMBL" id="EF057797">
    <property type="protein sequence ID" value="ABM73422.1"/>
    <property type="molecule type" value="Genomic_DNA"/>
</dbReference>
<dbReference type="Proteomes" id="UP000008090">
    <property type="component" value="Segment"/>
</dbReference>
<dbReference type="SUPFAM" id="SSF51306">
    <property type="entry name" value="LexA/Signal peptidase"/>
    <property type="match status" value="1"/>
</dbReference>
<dbReference type="SUPFAM" id="SSF47413">
    <property type="entry name" value="lambda repressor-like DNA-binding domains"/>
    <property type="match status" value="1"/>
</dbReference>
<dbReference type="Gene3D" id="1.10.260.40">
    <property type="entry name" value="lambda repressor-like DNA-binding domains"/>
    <property type="match status" value="1"/>
</dbReference>
<organism evidence="2 3">
    <name type="scientific">Vibrio phage VP882</name>
    <dbReference type="NCBI Taxonomy" id="2913982"/>
    <lineage>
        <taxon>Viruses</taxon>
        <taxon>Duplodnaviria</taxon>
        <taxon>Heunggongvirae</taxon>
        <taxon>Uroviricota</taxon>
        <taxon>Caudoviricetes</taxon>
        <taxon>Hapunavirus</taxon>
        <taxon>Hapunavirus VP882</taxon>
    </lineage>
</organism>
<dbReference type="CDD" id="cd06529">
    <property type="entry name" value="S24_LexA-like"/>
    <property type="match status" value="1"/>
</dbReference>
<evidence type="ECO:0000313" key="2">
    <source>
        <dbReference type="EMBL" id="ABM73422.1"/>
    </source>
</evidence>
<dbReference type="InterPro" id="IPR050077">
    <property type="entry name" value="LexA_repressor"/>
</dbReference>
<dbReference type="PANTHER" id="PTHR33516:SF2">
    <property type="entry name" value="LEXA REPRESSOR-RELATED"/>
    <property type="match status" value="1"/>
</dbReference>
<protein>
    <submittedName>
        <fullName evidence="2">Putative repressor protein</fullName>
    </submittedName>
</protein>
<dbReference type="PANTHER" id="PTHR33516">
    <property type="entry name" value="LEXA REPRESSOR"/>
    <property type="match status" value="1"/>
</dbReference>
<dbReference type="KEGG" id="vg:5076205"/>
<evidence type="ECO:0000313" key="3">
    <source>
        <dbReference type="Proteomes" id="UP000008090"/>
    </source>
</evidence>
<dbReference type="RefSeq" id="YP_001039870.1">
    <property type="nucleotide sequence ID" value="NC_009016.1"/>
</dbReference>
<dbReference type="SMART" id="SM00530">
    <property type="entry name" value="HTH_XRE"/>
    <property type="match status" value="1"/>
</dbReference>
<dbReference type="Gene3D" id="2.10.109.10">
    <property type="entry name" value="Umud Fragment, subunit A"/>
    <property type="match status" value="1"/>
</dbReference>
<dbReference type="Pfam" id="PF00717">
    <property type="entry name" value="Peptidase_S24"/>
    <property type="match status" value="1"/>
</dbReference>
<dbReference type="GeneID" id="5076205"/>
<accession>A2I308</accession>
<dbReference type="PROSITE" id="PS50943">
    <property type="entry name" value="HTH_CROC1"/>
    <property type="match status" value="1"/>
</dbReference>
<dbReference type="InterPro" id="IPR039418">
    <property type="entry name" value="LexA-like"/>
</dbReference>
<dbReference type="GO" id="GO:0003677">
    <property type="term" value="F:DNA binding"/>
    <property type="evidence" value="ECO:0007669"/>
    <property type="project" value="InterPro"/>
</dbReference>
<feature type="domain" description="HTH cro/C1-type" evidence="1">
    <location>
        <begin position="34"/>
        <end position="90"/>
    </location>
</feature>
<dbReference type="OrthoDB" id="6912at10239"/>
<sequence length="243" mass="27154">MHIRRKIFNSILTIRIDARLFSTDYKMMNFGNVIRRLRKAKGWTLQRVCEEMNGAIQTGHLSRIERGELTPSVYIARNIARSLGTSLDTMLAEADGGPLAQVVPDPAQRVPVLSWVQAGLWTSSPTGVVPELCDKWVVAPRAKLPPRCYALEVRGDSMQAQYGMSFPEGCYIIVDPNRVPENKSFVVAMQTNAEEATFKQLIIEGADKYLKPLNPQYPLLKIDQEVITCGVVIDMVCHLANGH</sequence>
<dbReference type="InterPro" id="IPR010982">
    <property type="entry name" value="Lambda_DNA-bd_dom_sf"/>
</dbReference>
<dbReference type="InterPro" id="IPR001387">
    <property type="entry name" value="Cro/C1-type_HTH"/>
</dbReference>
<reference evidence="2 3" key="1">
    <citation type="journal article" date="2009" name="Appl. Environ. Microbiol.">
        <title>Characterization of a new plasmid-like prophage in a pandemic Vibrio parahaemolyticus O3:K6 strain.</title>
        <authorList>
            <person name="Lan S.F."/>
            <person name="Huang C.H."/>
            <person name="Chang C.H."/>
            <person name="Liao W.C."/>
            <person name="Lin I.H."/>
            <person name="Jian W.N."/>
            <person name="Wu Y.G."/>
            <person name="Chen S.Y."/>
            <person name="Wong H.C."/>
        </authorList>
    </citation>
    <scope>NUCLEOTIDE SEQUENCE [LARGE SCALE GENOMIC DNA]</scope>
</reference>
<dbReference type="InterPro" id="IPR036286">
    <property type="entry name" value="LexA/Signal_pep-like_sf"/>
</dbReference>
<proteinExistence type="predicted"/>
<evidence type="ECO:0000259" key="1">
    <source>
        <dbReference type="PROSITE" id="PS50943"/>
    </source>
</evidence>
<name>A2I308_9CAUD</name>